<evidence type="ECO:0000256" key="10">
    <source>
        <dbReference type="SAM" id="MobiDB-lite"/>
    </source>
</evidence>
<evidence type="ECO:0000256" key="1">
    <source>
        <dbReference type="ARBA" id="ARBA00004123"/>
    </source>
</evidence>
<evidence type="ECO:0000256" key="2">
    <source>
        <dbReference type="ARBA" id="ARBA00022723"/>
    </source>
</evidence>
<evidence type="ECO:0000313" key="12">
    <source>
        <dbReference type="EMBL" id="RNA42733.1"/>
    </source>
</evidence>
<evidence type="ECO:0000256" key="4">
    <source>
        <dbReference type="ARBA" id="ARBA00022771"/>
    </source>
</evidence>
<feature type="domain" description="C2H2-type" evidence="11">
    <location>
        <begin position="136"/>
        <end position="163"/>
    </location>
</feature>
<name>A0A3M7T3W7_BRAPC</name>
<feature type="region of interest" description="Disordered" evidence="10">
    <location>
        <begin position="18"/>
        <end position="68"/>
    </location>
</feature>
<keyword evidence="3" id="KW-0677">Repeat</keyword>
<proteinExistence type="predicted"/>
<feature type="region of interest" description="Disordered" evidence="10">
    <location>
        <begin position="326"/>
        <end position="393"/>
    </location>
</feature>
<dbReference type="Proteomes" id="UP000276133">
    <property type="component" value="Unassembled WGS sequence"/>
</dbReference>
<reference evidence="12 13" key="1">
    <citation type="journal article" date="2018" name="Sci. Rep.">
        <title>Genomic signatures of local adaptation to the degree of environmental predictability in rotifers.</title>
        <authorList>
            <person name="Franch-Gras L."/>
            <person name="Hahn C."/>
            <person name="Garcia-Roger E.M."/>
            <person name="Carmona M.J."/>
            <person name="Serra M."/>
            <person name="Gomez A."/>
        </authorList>
    </citation>
    <scope>NUCLEOTIDE SEQUENCE [LARGE SCALE GENOMIC DNA]</scope>
    <source>
        <strain evidence="12">HYR1</strain>
    </source>
</reference>
<dbReference type="InterPro" id="IPR050717">
    <property type="entry name" value="C2H2-ZF_Transcription_Reg"/>
</dbReference>
<keyword evidence="4 9" id="KW-0863">Zinc-finger</keyword>
<protein>
    <submittedName>
        <fullName evidence="12">Gastrula zinc finger-like</fullName>
    </submittedName>
</protein>
<dbReference type="Gene3D" id="3.30.160.60">
    <property type="entry name" value="Classic Zinc Finger"/>
    <property type="match status" value="1"/>
</dbReference>
<feature type="compositionally biased region" description="Basic and acidic residues" evidence="10">
    <location>
        <begin position="50"/>
        <end position="68"/>
    </location>
</feature>
<feature type="compositionally biased region" description="Low complexity" evidence="10">
    <location>
        <begin position="359"/>
        <end position="383"/>
    </location>
</feature>
<dbReference type="STRING" id="10195.A0A3M7T3W7"/>
<dbReference type="GO" id="GO:0005634">
    <property type="term" value="C:nucleus"/>
    <property type="evidence" value="ECO:0007669"/>
    <property type="project" value="UniProtKB-SubCell"/>
</dbReference>
<keyword evidence="6" id="KW-0805">Transcription regulation</keyword>
<accession>A0A3M7T3W7</accession>
<dbReference type="GO" id="GO:0000977">
    <property type="term" value="F:RNA polymerase II transcription regulatory region sequence-specific DNA binding"/>
    <property type="evidence" value="ECO:0007669"/>
    <property type="project" value="TreeGrafter"/>
</dbReference>
<evidence type="ECO:0000256" key="9">
    <source>
        <dbReference type="PROSITE-ProRule" id="PRU00042"/>
    </source>
</evidence>
<feature type="compositionally biased region" description="Polar residues" evidence="10">
    <location>
        <begin position="213"/>
        <end position="225"/>
    </location>
</feature>
<evidence type="ECO:0000256" key="5">
    <source>
        <dbReference type="ARBA" id="ARBA00022833"/>
    </source>
</evidence>
<dbReference type="EMBL" id="REGN01000323">
    <property type="protein sequence ID" value="RNA42733.1"/>
    <property type="molecule type" value="Genomic_DNA"/>
</dbReference>
<evidence type="ECO:0000256" key="6">
    <source>
        <dbReference type="ARBA" id="ARBA00023015"/>
    </source>
</evidence>
<dbReference type="Pfam" id="PF00096">
    <property type="entry name" value="zf-C2H2"/>
    <property type="match status" value="2"/>
</dbReference>
<dbReference type="PROSITE" id="PS50157">
    <property type="entry name" value="ZINC_FINGER_C2H2_2"/>
    <property type="match status" value="2"/>
</dbReference>
<dbReference type="GO" id="GO:0008270">
    <property type="term" value="F:zinc ion binding"/>
    <property type="evidence" value="ECO:0007669"/>
    <property type="project" value="UniProtKB-KW"/>
</dbReference>
<evidence type="ECO:0000256" key="3">
    <source>
        <dbReference type="ARBA" id="ARBA00022737"/>
    </source>
</evidence>
<keyword evidence="5" id="KW-0862">Zinc</keyword>
<dbReference type="GO" id="GO:0000981">
    <property type="term" value="F:DNA-binding transcription factor activity, RNA polymerase II-specific"/>
    <property type="evidence" value="ECO:0007669"/>
    <property type="project" value="TreeGrafter"/>
</dbReference>
<feature type="compositionally biased region" description="Basic and acidic residues" evidence="10">
    <location>
        <begin position="243"/>
        <end position="255"/>
    </location>
</feature>
<dbReference type="OrthoDB" id="6077919at2759"/>
<comment type="caution">
    <text evidence="12">The sequence shown here is derived from an EMBL/GenBank/DDBJ whole genome shotgun (WGS) entry which is preliminary data.</text>
</comment>
<dbReference type="InterPro" id="IPR036236">
    <property type="entry name" value="Znf_C2H2_sf"/>
</dbReference>
<dbReference type="SUPFAM" id="SSF57667">
    <property type="entry name" value="beta-beta-alpha zinc fingers"/>
    <property type="match status" value="1"/>
</dbReference>
<gene>
    <name evidence="12" type="ORF">BpHYR1_021832</name>
</gene>
<feature type="compositionally biased region" description="Low complexity" evidence="10">
    <location>
        <begin position="28"/>
        <end position="46"/>
    </location>
</feature>
<evidence type="ECO:0000313" key="13">
    <source>
        <dbReference type="Proteomes" id="UP000276133"/>
    </source>
</evidence>
<evidence type="ECO:0000256" key="7">
    <source>
        <dbReference type="ARBA" id="ARBA00023163"/>
    </source>
</evidence>
<organism evidence="12 13">
    <name type="scientific">Brachionus plicatilis</name>
    <name type="common">Marine rotifer</name>
    <name type="synonym">Brachionus muelleri</name>
    <dbReference type="NCBI Taxonomy" id="10195"/>
    <lineage>
        <taxon>Eukaryota</taxon>
        <taxon>Metazoa</taxon>
        <taxon>Spiralia</taxon>
        <taxon>Gnathifera</taxon>
        <taxon>Rotifera</taxon>
        <taxon>Eurotatoria</taxon>
        <taxon>Monogononta</taxon>
        <taxon>Pseudotrocha</taxon>
        <taxon>Ploima</taxon>
        <taxon>Brachionidae</taxon>
        <taxon>Brachionus</taxon>
    </lineage>
</organism>
<keyword evidence="13" id="KW-1185">Reference proteome</keyword>
<dbReference type="SMART" id="SM00355">
    <property type="entry name" value="ZnF_C2H2"/>
    <property type="match status" value="3"/>
</dbReference>
<dbReference type="PANTHER" id="PTHR14196">
    <property type="entry name" value="ODD-SKIPPED - RELATED"/>
    <property type="match status" value="1"/>
</dbReference>
<keyword evidence="7" id="KW-0804">Transcription</keyword>
<dbReference type="PANTHER" id="PTHR14196:SF0">
    <property type="entry name" value="PROTEIN BOWEL"/>
    <property type="match status" value="1"/>
</dbReference>
<keyword evidence="8" id="KW-0539">Nucleus</keyword>
<sequence>MSLNELIYQNFAQINSQYMKPDEEHESTTTNETSSSNLQSDVSVVESDADDRQEKNTAHTDDEEDAHRQELPGIGQLYQQNMVSSQMMHLIQVQKSEKIEIEKENAPICKYCNKIFANVSNLNHHVSAIHLNQSKWICSQCGKICSSKSNLKVHLRVHLRVKPYHCRWCSYSCMHHSSIRDHLAKVHPDKSHTPLQPGYLFNSQAVPEPEVFNSMSHNGGASSTDTKPKRVSSEIESGFQSPEKGRMSKKMRVEKQSPVQTVYPATLSSPAQNFQPNHMSSFYSAYMARMLPFMYNPLQYAAALSNSQSAAGSQFLGMLNQGFQMGQGHQSRQNVGHGKEGVFSSVLSGSSSSDEHQTNSSGNYSYSGSSRSSSMSPSNKVNNETSTAIDQESQVRIVSPRTEPYVKTKKTLSIEQMLNTKADKETQTESSCLACPYCAGSQSN</sequence>
<feature type="compositionally biased region" description="Polar residues" evidence="10">
    <location>
        <begin position="384"/>
        <end position="393"/>
    </location>
</feature>
<dbReference type="PROSITE" id="PS00028">
    <property type="entry name" value="ZINC_FINGER_C2H2_1"/>
    <property type="match status" value="3"/>
</dbReference>
<comment type="subcellular location">
    <subcellularLocation>
        <location evidence="1">Nucleus</location>
    </subcellularLocation>
</comment>
<feature type="region of interest" description="Disordered" evidence="10">
    <location>
        <begin position="212"/>
        <end position="255"/>
    </location>
</feature>
<evidence type="ECO:0000256" key="8">
    <source>
        <dbReference type="ARBA" id="ARBA00023242"/>
    </source>
</evidence>
<dbReference type="InterPro" id="IPR013087">
    <property type="entry name" value="Znf_C2H2_type"/>
</dbReference>
<keyword evidence="2" id="KW-0479">Metal-binding</keyword>
<dbReference type="FunFam" id="3.30.160.60:FF:000446">
    <property type="entry name" value="Zinc finger protein"/>
    <property type="match status" value="1"/>
</dbReference>
<dbReference type="AlphaFoldDB" id="A0A3M7T3W7"/>
<evidence type="ECO:0000259" key="11">
    <source>
        <dbReference type="PROSITE" id="PS50157"/>
    </source>
</evidence>
<feature type="domain" description="C2H2-type" evidence="11">
    <location>
        <begin position="107"/>
        <end position="135"/>
    </location>
</feature>